<sequence>RRRLRLLHGLQLQLPPPPGRGNGQRRPLGRRQGARAQRGPHKGRAGAGVLV</sequence>
<dbReference type="EMBL" id="CADCVM010000077">
    <property type="protein sequence ID" value="CAA9472584.1"/>
    <property type="molecule type" value="Genomic_DNA"/>
</dbReference>
<dbReference type="EC" id="4.1.1.20" evidence="2"/>
<evidence type="ECO:0000313" key="2">
    <source>
        <dbReference type="EMBL" id="CAA9472584.1"/>
    </source>
</evidence>
<evidence type="ECO:0000256" key="1">
    <source>
        <dbReference type="SAM" id="MobiDB-lite"/>
    </source>
</evidence>
<gene>
    <name evidence="2" type="ORF">AVDCRST_MAG05-672</name>
</gene>
<proteinExistence type="predicted"/>
<dbReference type="AlphaFoldDB" id="A0A6J4RH50"/>
<dbReference type="GO" id="GO:0008836">
    <property type="term" value="F:diaminopimelate decarboxylase activity"/>
    <property type="evidence" value="ECO:0007669"/>
    <property type="project" value="UniProtKB-EC"/>
</dbReference>
<reference evidence="2" key="1">
    <citation type="submission" date="2020-02" db="EMBL/GenBank/DDBJ databases">
        <authorList>
            <person name="Meier V. D."/>
        </authorList>
    </citation>
    <scope>NUCLEOTIDE SEQUENCE</scope>
    <source>
        <strain evidence="2">AVDCRST_MAG05</strain>
    </source>
</reference>
<keyword evidence="2" id="KW-0456">Lyase</keyword>
<accession>A0A6J4RH50</accession>
<feature type="non-terminal residue" evidence="2">
    <location>
        <position position="51"/>
    </location>
</feature>
<feature type="non-terminal residue" evidence="2">
    <location>
        <position position="1"/>
    </location>
</feature>
<feature type="compositionally biased region" description="Basic residues" evidence="1">
    <location>
        <begin position="27"/>
        <end position="44"/>
    </location>
</feature>
<organism evidence="2">
    <name type="scientific">uncultured Rubrobacteraceae bacterium</name>
    <dbReference type="NCBI Taxonomy" id="349277"/>
    <lineage>
        <taxon>Bacteria</taxon>
        <taxon>Bacillati</taxon>
        <taxon>Actinomycetota</taxon>
        <taxon>Rubrobacteria</taxon>
        <taxon>Rubrobacterales</taxon>
        <taxon>Rubrobacteraceae</taxon>
        <taxon>environmental samples</taxon>
    </lineage>
</organism>
<feature type="region of interest" description="Disordered" evidence="1">
    <location>
        <begin position="1"/>
        <end position="51"/>
    </location>
</feature>
<protein>
    <submittedName>
        <fullName evidence="2">Diaminopimelate decarboxylase</fullName>
        <ecNumber evidence="2">4.1.1.20</ecNumber>
    </submittedName>
</protein>
<name>A0A6J4RH50_9ACTN</name>